<dbReference type="RefSeq" id="XP_020096518.1">
    <property type="nucleotide sequence ID" value="XM_020240929.1"/>
</dbReference>
<dbReference type="Pfam" id="PF14299">
    <property type="entry name" value="PP2"/>
    <property type="match status" value="1"/>
</dbReference>
<name>A0A6P5FSM7_ANACO</name>
<dbReference type="GO" id="GO:0030246">
    <property type="term" value="F:carbohydrate binding"/>
    <property type="evidence" value="ECO:0007669"/>
    <property type="project" value="InterPro"/>
</dbReference>
<evidence type="ECO:0000313" key="3">
    <source>
        <dbReference type="RefSeq" id="XP_020096518.1"/>
    </source>
</evidence>
<dbReference type="OrthoDB" id="533833at2759"/>
<evidence type="ECO:0000313" key="2">
    <source>
        <dbReference type="Proteomes" id="UP000515123"/>
    </source>
</evidence>
<protein>
    <submittedName>
        <fullName evidence="3">Protein PHLOEM PROTEIN 2-LIKE A1-like</fullName>
    </submittedName>
</protein>
<accession>A0A6P5FSM7</accession>
<dbReference type="AlphaFoldDB" id="A0A6P5FSM7"/>
<dbReference type="Proteomes" id="UP000515123">
    <property type="component" value="Linkage group 9"/>
</dbReference>
<sequence length="229" mass="26387">MAGCTVSQMRPPTEPKPMRPPTEPKPTKASPHKFAIITNEADSSINLEERMYTGIFLKRKRRKYWVEKDTNYNCFMVFARDLSITWSEDPKYWCWLTQKETSGEEIEVASLLTVCWLEIIGKFEVSYLTPGVTYVVAFIVMMNDGAYGWSTPVKLRLKLPDGSVQQREESMEEKPRGKSLMLQVGEFTTKAEQEGEMEISLFEYEDGSWKRGLTVIGVIIHPKYLRLPP</sequence>
<dbReference type="InterPro" id="IPR052147">
    <property type="entry name" value="PP2-like/Lectin"/>
</dbReference>
<organism evidence="2 3">
    <name type="scientific">Ananas comosus</name>
    <name type="common">Pineapple</name>
    <name type="synonym">Ananas ananas</name>
    <dbReference type="NCBI Taxonomy" id="4615"/>
    <lineage>
        <taxon>Eukaryota</taxon>
        <taxon>Viridiplantae</taxon>
        <taxon>Streptophyta</taxon>
        <taxon>Embryophyta</taxon>
        <taxon>Tracheophyta</taxon>
        <taxon>Spermatophyta</taxon>
        <taxon>Magnoliopsida</taxon>
        <taxon>Liliopsida</taxon>
        <taxon>Poales</taxon>
        <taxon>Bromeliaceae</taxon>
        <taxon>Bromelioideae</taxon>
        <taxon>Ananas</taxon>
    </lineage>
</organism>
<keyword evidence="2" id="KW-1185">Reference proteome</keyword>
<dbReference type="PANTHER" id="PTHR48478:SF1">
    <property type="entry name" value="LECTIN-LIKE"/>
    <property type="match status" value="1"/>
</dbReference>
<feature type="compositionally biased region" description="Pro residues" evidence="1">
    <location>
        <begin position="12"/>
        <end position="24"/>
    </location>
</feature>
<reference evidence="2" key="1">
    <citation type="journal article" date="2015" name="Nat. Genet.">
        <title>The pineapple genome and the evolution of CAM photosynthesis.</title>
        <authorList>
            <person name="Ming R."/>
            <person name="VanBuren R."/>
            <person name="Wai C.M."/>
            <person name="Tang H."/>
            <person name="Schatz M.C."/>
            <person name="Bowers J.E."/>
            <person name="Lyons E."/>
            <person name="Wang M.L."/>
            <person name="Chen J."/>
            <person name="Biggers E."/>
            <person name="Zhang J."/>
            <person name="Huang L."/>
            <person name="Zhang L."/>
            <person name="Miao W."/>
            <person name="Zhang J."/>
            <person name="Ye Z."/>
            <person name="Miao C."/>
            <person name="Lin Z."/>
            <person name="Wang H."/>
            <person name="Zhou H."/>
            <person name="Yim W.C."/>
            <person name="Priest H.D."/>
            <person name="Zheng C."/>
            <person name="Woodhouse M."/>
            <person name="Edger P.P."/>
            <person name="Guyot R."/>
            <person name="Guo H.B."/>
            <person name="Guo H."/>
            <person name="Zheng G."/>
            <person name="Singh R."/>
            <person name="Sharma A."/>
            <person name="Min X."/>
            <person name="Zheng Y."/>
            <person name="Lee H."/>
            <person name="Gurtowski J."/>
            <person name="Sedlazeck F.J."/>
            <person name="Harkess A."/>
            <person name="McKain M.R."/>
            <person name="Liao Z."/>
            <person name="Fang J."/>
            <person name="Liu J."/>
            <person name="Zhang X."/>
            <person name="Zhang Q."/>
            <person name="Hu W."/>
            <person name="Qin Y."/>
            <person name="Wang K."/>
            <person name="Chen L.Y."/>
            <person name="Shirley N."/>
            <person name="Lin Y.R."/>
            <person name="Liu L.Y."/>
            <person name="Hernandez A.G."/>
            <person name="Wright C.L."/>
            <person name="Bulone V."/>
            <person name="Tuskan G.A."/>
            <person name="Heath K."/>
            <person name="Zee F."/>
            <person name="Moore P.H."/>
            <person name="Sunkar R."/>
            <person name="Leebens-Mack J.H."/>
            <person name="Mockler T."/>
            <person name="Bennetzen J.L."/>
            <person name="Freeling M."/>
            <person name="Sankoff D."/>
            <person name="Paterson A.H."/>
            <person name="Zhu X."/>
            <person name="Yang X."/>
            <person name="Smith J.A."/>
            <person name="Cushman J.C."/>
            <person name="Paull R.E."/>
            <person name="Yu Q."/>
        </authorList>
    </citation>
    <scope>NUCLEOTIDE SEQUENCE [LARGE SCALE GENOMIC DNA]</scope>
    <source>
        <strain evidence="2">cv. F153</strain>
    </source>
</reference>
<dbReference type="PANTHER" id="PTHR48478">
    <property type="entry name" value="LECTIN-LIKE"/>
    <property type="match status" value="1"/>
</dbReference>
<gene>
    <name evidence="3" type="primary">LOC109715772</name>
</gene>
<evidence type="ECO:0000256" key="1">
    <source>
        <dbReference type="SAM" id="MobiDB-lite"/>
    </source>
</evidence>
<proteinExistence type="predicted"/>
<reference evidence="3" key="2">
    <citation type="submission" date="2025-08" db="UniProtKB">
        <authorList>
            <consortium name="RefSeq"/>
        </authorList>
    </citation>
    <scope>IDENTIFICATION</scope>
    <source>
        <tissue evidence="3">Leaf</tissue>
    </source>
</reference>
<dbReference type="InterPro" id="IPR025886">
    <property type="entry name" value="PP2-like"/>
</dbReference>
<dbReference type="GeneID" id="109715772"/>
<feature type="region of interest" description="Disordered" evidence="1">
    <location>
        <begin position="1"/>
        <end position="30"/>
    </location>
</feature>